<dbReference type="EMBL" id="JAEEGB010000003">
    <property type="protein sequence ID" value="MBI6871437.1"/>
    <property type="molecule type" value="Genomic_DNA"/>
</dbReference>
<accession>A0A934M1T8</accession>
<gene>
    <name evidence="1" type="ORF">I6U51_01790</name>
</gene>
<name>A0A934M1T8_9CLOT</name>
<comment type="caution">
    <text evidence="1">The sequence shown here is derived from an EMBL/GenBank/DDBJ whole genome shotgun (WGS) entry which is preliminary data.</text>
</comment>
<organism evidence="1 2">
    <name type="scientific">Clostridium aciditolerans</name>
    <dbReference type="NCBI Taxonomy" id="339861"/>
    <lineage>
        <taxon>Bacteria</taxon>
        <taxon>Bacillati</taxon>
        <taxon>Bacillota</taxon>
        <taxon>Clostridia</taxon>
        <taxon>Eubacteriales</taxon>
        <taxon>Clostridiaceae</taxon>
        <taxon>Clostridium</taxon>
    </lineage>
</organism>
<proteinExistence type="predicted"/>
<dbReference type="AlphaFoldDB" id="A0A934M1T8"/>
<evidence type="ECO:0000313" key="2">
    <source>
        <dbReference type="Proteomes" id="UP000622687"/>
    </source>
</evidence>
<sequence length="129" mass="14577">MKVLVNFYLLSEDVDDSYEDLVEGIEADNPIYLSLQTGDVVVLPGNNDLEFVISKIVKNLSNQQMDVYVSKLKGAEEIFDELESFASKTLQTMFGSIKASIDDIGKNKVEEKNGIYLKEIKFKELDEDN</sequence>
<dbReference type="RefSeq" id="WP_211140890.1">
    <property type="nucleotide sequence ID" value="NZ_JAEEGB010000003.1"/>
</dbReference>
<evidence type="ECO:0000313" key="1">
    <source>
        <dbReference type="EMBL" id="MBI6871437.1"/>
    </source>
</evidence>
<reference evidence="1" key="1">
    <citation type="submission" date="2020-12" db="EMBL/GenBank/DDBJ databases">
        <title>Clostridium thailandense sp. nov., a novel acetogenic bacterium isolated from peat land soil in Thailand.</title>
        <authorList>
            <person name="Chaikitkaew S."/>
            <person name="Birkeland N.K."/>
        </authorList>
    </citation>
    <scope>NUCLEOTIDE SEQUENCE</scope>
    <source>
        <strain evidence="1">DSM 17425</strain>
    </source>
</reference>
<keyword evidence="2" id="KW-1185">Reference proteome</keyword>
<protein>
    <submittedName>
        <fullName evidence="1">Uncharacterized protein</fullName>
    </submittedName>
</protein>
<dbReference type="Proteomes" id="UP000622687">
    <property type="component" value="Unassembled WGS sequence"/>
</dbReference>